<dbReference type="GO" id="GO:0030976">
    <property type="term" value="F:thiamine pyrophosphate binding"/>
    <property type="evidence" value="ECO:0007669"/>
    <property type="project" value="InterPro"/>
</dbReference>
<dbReference type="GO" id="GO:0005948">
    <property type="term" value="C:acetolactate synthase complex"/>
    <property type="evidence" value="ECO:0007669"/>
    <property type="project" value="TreeGrafter"/>
</dbReference>
<dbReference type="NCBIfam" id="NF006378">
    <property type="entry name" value="PRK08617.1"/>
    <property type="match status" value="1"/>
</dbReference>
<dbReference type="Pfam" id="PF00205">
    <property type="entry name" value="TPP_enzyme_M"/>
    <property type="match status" value="1"/>
</dbReference>
<dbReference type="InterPro" id="IPR029061">
    <property type="entry name" value="THDP-binding"/>
</dbReference>
<feature type="domain" description="Thiamine pyrophosphate enzyme N-terminal TPP-binding" evidence="6">
    <location>
        <begin position="1"/>
        <end position="59"/>
    </location>
</feature>
<dbReference type="SUPFAM" id="SSF52518">
    <property type="entry name" value="Thiamin diphosphate-binding fold (THDP-binding)"/>
    <property type="match status" value="2"/>
</dbReference>
<evidence type="ECO:0000259" key="5">
    <source>
        <dbReference type="Pfam" id="PF02775"/>
    </source>
</evidence>
<dbReference type="Pfam" id="PF02775">
    <property type="entry name" value="TPP_enzyme_C"/>
    <property type="match status" value="1"/>
</dbReference>
<dbReference type="GO" id="GO:0050660">
    <property type="term" value="F:flavin adenine dinucleotide binding"/>
    <property type="evidence" value="ECO:0007669"/>
    <property type="project" value="TreeGrafter"/>
</dbReference>
<proteinExistence type="inferred from homology"/>
<dbReference type="InterPro" id="IPR029035">
    <property type="entry name" value="DHS-like_NAD/FAD-binding_dom"/>
</dbReference>
<protein>
    <submittedName>
        <fullName evidence="7">Acetohydroxy-acid synthase</fullName>
    </submittedName>
</protein>
<dbReference type="GO" id="GO:0000287">
    <property type="term" value="F:magnesium ion binding"/>
    <property type="evidence" value="ECO:0007669"/>
    <property type="project" value="InterPro"/>
</dbReference>
<evidence type="ECO:0000259" key="4">
    <source>
        <dbReference type="Pfam" id="PF00205"/>
    </source>
</evidence>
<dbReference type="Proteomes" id="UP000785200">
    <property type="component" value="Unassembled WGS sequence"/>
</dbReference>
<evidence type="ECO:0000256" key="1">
    <source>
        <dbReference type="ARBA" id="ARBA00007812"/>
    </source>
</evidence>
<comment type="caution">
    <text evidence="7">The sequence shown here is derived from an EMBL/GenBank/DDBJ whole genome shotgun (WGS) entry which is preliminary data.</text>
</comment>
<dbReference type="GO" id="GO:0003984">
    <property type="term" value="F:acetolactate synthase activity"/>
    <property type="evidence" value="ECO:0007669"/>
    <property type="project" value="InterPro"/>
</dbReference>
<dbReference type="GO" id="GO:0009097">
    <property type="term" value="P:isoleucine biosynthetic process"/>
    <property type="evidence" value="ECO:0007669"/>
    <property type="project" value="TreeGrafter"/>
</dbReference>
<dbReference type="GO" id="GO:0034077">
    <property type="term" value="P:butanediol metabolic process"/>
    <property type="evidence" value="ECO:0007669"/>
    <property type="project" value="InterPro"/>
</dbReference>
<dbReference type="Gene3D" id="3.40.50.1220">
    <property type="entry name" value="TPP-binding domain"/>
    <property type="match status" value="1"/>
</dbReference>
<keyword evidence="2 3" id="KW-0786">Thiamine pyrophosphate</keyword>
<dbReference type="AlphaFoldDB" id="A0A9P6VNP3"/>
<dbReference type="InterPro" id="IPR012001">
    <property type="entry name" value="Thiamin_PyroP_enz_TPP-bd_dom"/>
</dbReference>
<dbReference type="EMBL" id="VNKQ01000004">
    <property type="protein sequence ID" value="KAG0651786.1"/>
    <property type="molecule type" value="Genomic_DNA"/>
</dbReference>
<evidence type="ECO:0000313" key="8">
    <source>
        <dbReference type="Proteomes" id="UP000785200"/>
    </source>
</evidence>
<reference evidence="7" key="1">
    <citation type="submission" date="2019-07" db="EMBL/GenBank/DDBJ databases">
        <title>Hyphodiscus hymeniophilus genome sequencing and assembly.</title>
        <authorList>
            <person name="Kramer G."/>
            <person name="Nodwell J."/>
        </authorList>
    </citation>
    <scope>NUCLEOTIDE SEQUENCE</scope>
    <source>
        <strain evidence="7">ATCC 34498</strain>
    </source>
</reference>
<evidence type="ECO:0000313" key="7">
    <source>
        <dbReference type="EMBL" id="KAG0651786.1"/>
    </source>
</evidence>
<dbReference type="GO" id="GO:0009099">
    <property type="term" value="P:L-valine biosynthetic process"/>
    <property type="evidence" value="ECO:0007669"/>
    <property type="project" value="TreeGrafter"/>
</dbReference>
<dbReference type="CDD" id="cd07035">
    <property type="entry name" value="TPP_PYR_POX_like"/>
    <property type="match status" value="1"/>
</dbReference>
<dbReference type="Pfam" id="PF02776">
    <property type="entry name" value="TPP_enzyme_N"/>
    <property type="match status" value="1"/>
</dbReference>
<dbReference type="NCBIfam" id="TIGR02418">
    <property type="entry name" value="acolac_catab"/>
    <property type="match status" value="1"/>
</dbReference>
<evidence type="ECO:0000256" key="3">
    <source>
        <dbReference type="RuleBase" id="RU362132"/>
    </source>
</evidence>
<dbReference type="PANTHER" id="PTHR18968">
    <property type="entry name" value="THIAMINE PYROPHOSPHATE ENZYMES"/>
    <property type="match status" value="1"/>
</dbReference>
<keyword evidence="8" id="KW-1185">Reference proteome</keyword>
<dbReference type="InterPro" id="IPR012782">
    <property type="entry name" value="Acetolactate_synth_catblc"/>
</dbReference>
<evidence type="ECO:0000256" key="2">
    <source>
        <dbReference type="ARBA" id="ARBA00023052"/>
    </source>
</evidence>
<dbReference type="SUPFAM" id="SSF52467">
    <property type="entry name" value="DHS-like NAD/FAD-binding domain"/>
    <property type="match status" value="1"/>
</dbReference>
<organism evidence="7 8">
    <name type="scientific">Hyphodiscus hymeniophilus</name>
    <dbReference type="NCBI Taxonomy" id="353542"/>
    <lineage>
        <taxon>Eukaryota</taxon>
        <taxon>Fungi</taxon>
        <taxon>Dikarya</taxon>
        <taxon>Ascomycota</taxon>
        <taxon>Pezizomycotina</taxon>
        <taxon>Leotiomycetes</taxon>
        <taxon>Helotiales</taxon>
        <taxon>Hyphodiscaceae</taxon>
        <taxon>Hyphodiscus</taxon>
    </lineage>
</organism>
<name>A0A9P6VNP3_9HELO</name>
<dbReference type="OrthoDB" id="10006023at2759"/>
<gene>
    <name evidence="7" type="ORF">D0Z07_1540</name>
</gene>
<sequence>MAAVVGRLTGRPGVCIATSGPGASNLTTGLATATTEGDPVLAIVGIVPRAQSHRHTHQSLSIPNLLSSVCKSVLNVDVEDQVSEIVLRSIRTASQFPQGATCFAIPMDVAQSTTKVPAFDTKAFSAPKYGIAPASSLEAANKLVKEAKFPVLFLGMRAGSPEVVRSVRGFLKRCPLPVVETFQAAGAISKDLVHLFAGRVGLFRNQPGDKLLATADVIVCVGFDAYEYDANVWNSNSSDATLIHIDYHEADYGVHYSPEVELLGSIESNLDLLSPSDKIYSRPEVTAVCLALREELSAWKATAKSQSQPGGLVHPLHFIALLQESLSEDTLVTVDIGTVYIWMMRFFYAYQPRRLLSSNGQQTLGVGLPWAIGASLIQDPPCSQKVVSLSGDGGFMFSSQELSTAVLQKCNITHFIWNDGHYNMVEFQEVMKYGRSSGIALGGVDFAKFAEAFGAKGFRVEKAEELEEVMAEALAYNGVSIVDIKIDYSHNLELAQDIIPEDYR</sequence>
<comment type="similarity">
    <text evidence="1 3">Belongs to the TPP enzyme family.</text>
</comment>
<evidence type="ECO:0000259" key="6">
    <source>
        <dbReference type="Pfam" id="PF02776"/>
    </source>
</evidence>
<feature type="domain" description="Thiamine pyrophosphate enzyme central" evidence="4">
    <location>
        <begin position="137"/>
        <end position="271"/>
    </location>
</feature>
<dbReference type="InterPro" id="IPR012000">
    <property type="entry name" value="Thiamin_PyroP_enz_cen_dom"/>
</dbReference>
<dbReference type="InterPro" id="IPR011766">
    <property type="entry name" value="TPP_enzyme_TPP-bd"/>
</dbReference>
<dbReference type="InterPro" id="IPR045229">
    <property type="entry name" value="TPP_enz"/>
</dbReference>
<feature type="domain" description="Thiamine pyrophosphate enzyme TPP-binding" evidence="5">
    <location>
        <begin position="335"/>
        <end position="484"/>
    </location>
</feature>
<accession>A0A9P6VNP3</accession>
<dbReference type="PANTHER" id="PTHR18968:SF129">
    <property type="entry name" value="ACETOLACTATE SYNTHASE"/>
    <property type="match status" value="1"/>
</dbReference>
<dbReference type="Gene3D" id="3.40.50.970">
    <property type="match status" value="2"/>
</dbReference>